<keyword evidence="1" id="KW-0732">Signal</keyword>
<accession>A0A485LVD3</accession>
<dbReference type="AlphaFoldDB" id="A0A485LVD3"/>
<feature type="signal peptide" evidence="1">
    <location>
        <begin position="1"/>
        <end position="19"/>
    </location>
</feature>
<dbReference type="EMBL" id="VJMH01007521">
    <property type="protein sequence ID" value="KAF0682554.1"/>
    <property type="molecule type" value="Genomic_DNA"/>
</dbReference>
<reference evidence="2" key="2">
    <citation type="submission" date="2019-06" db="EMBL/GenBank/DDBJ databases">
        <title>Genomics analysis of Aphanomyces spp. identifies a new class of oomycete effector associated with host adaptation.</title>
        <authorList>
            <person name="Gaulin E."/>
        </authorList>
    </citation>
    <scope>NUCLEOTIDE SEQUENCE</scope>
    <source>
        <strain evidence="2">CBS 578.67</strain>
    </source>
</reference>
<dbReference type="OrthoDB" id="73350at2759"/>
<gene>
    <name evidence="3" type="primary">Aste57867_25352</name>
    <name evidence="2" type="ORF">As57867_025274</name>
    <name evidence="3" type="ORF">ASTE57867_25352</name>
</gene>
<proteinExistence type="predicted"/>
<evidence type="ECO:0000256" key="1">
    <source>
        <dbReference type="SAM" id="SignalP"/>
    </source>
</evidence>
<reference evidence="3 4" key="1">
    <citation type="submission" date="2019-03" db="EMBL/GenBank/DDBJ databases">
        <authorList>
            <person name="Gaulin E."/>
            <person name="Dumas B."/>
        </authorList>
    </citation>
    <scope>NUCLEOTIDE SEQUENCE [LARGE SCALE GENOMIC DNA]</scope>
    <source>
        <strain evidence="3">CBS 568.67</strain>
    </source>
</reference>
<protein>
    <submittedName>
        <fullName evidence="3">Aste57867_25352 protein</fullName>
    </submittedName>
</protein>
<feature type="chain" id="PRO_5036116653" evidence="1">
    <location>
        <begin position="20"/>
        <end position="180"/>
    </location>
</feature>
<sequence length="180" mass="19607">MVILRTISLLAGAAAIAFSIRHIRPTPLSHALRLQFLLVPNQHVDLYEPLFRAERMVLHLAGAPRVKSDAEIVAMAIAIGDNVATFKVSADTSNHVLFKFSDRVNGYSWLAVSDDGCKLLFGTTIQKTQPRARRHARPLGLRAIDARFGQVPGGEICLCDGVSGLIGLGHHNPHSLQRSC</sequence>
<dbReference type="Proteomes" id="UP000332933">
    <property type="component" value="Unassembled WGS sequence"/>
</dbReference>
<evidence type="ECO:0000313" key="4">
    <source>
        <dbReference type="Proteomes" id="UP000332933"/>
    </source>
</evidence>
<dbReference type="EMBL" id="CAADRA010007547">
    <property type="protein sequence ID" value="VFU01977.1"/>
    <property type="molecule type" value="Genomic_DNA"/>
</dbReference>
<name>A0A485LVD3_9STRA</name>
<organism evidence="3 4">
    <name type="scientific">Aphanomyces stellatus</name>
    <dbReference type="NCBI Taxonomy" id="120398"/>
    <lineage>
        <taxon>Eukaryota</taxon>
        <taxon>Sar</taxon>
        <taxon>Stramenopiles</taxon>
        <taxon>Oomycota</taxon>
        <taxon>Saprolegniomycetes</taxon>
        <taxon>Saprolegniales</taxon>
        <taxon>Verrucalvaceae</taxon>
        <taxon>Aphanomyces</taxon>
    </lineage>
</organism>
<evidence type="ECO:0000313" key="3">
    <source>
        <dbReference type="EMBL" id="VFU01977.1"/>
    </source>
</evidence>
<evidence type="ECO:0000313" key="2">
    <source>
        <dbReference type="EMBL" id="KAF0682554.1"/>
    </source>
</evidence>
<keyword evidence="4" id="KW-1185">Reference proteome</keyword>